<gene>
    <name evidence="1" type="ORF">FMOSSE_LOCUS16821</name>
</gene>
<dbReference type="AlphaFoldDB" id="A0A9N9NSZ8"/>
<accession>A0A9N9NSZ8</accession>
<dbReference type="Proteomes" id="UP000789375">
    <property type="component" value="Unassembled WGS sequence"/>
</dbReference>
<feature type="non-terminal residue" evidence="1">
    <location>
        <position position="1"/>
    </location>
</feature>
<reference evidence="1" key="1">
    <citation type="submission" date="2021-06" db="EMBL/GenBank/DDBJ databases">
        <authorList>
            <person name="Kallberg Y."/>
            <person name="Tangrot J."/>
            <person name="Rosling A."/>
        </authorList>
    </citation>
    <scope>NUCLEOTIDE SEQUENCE</scope>
    <source>
        <strain evidence="1">87-6 pot B 2015</strain>
    </source>
</reference>
<sequence>ILAELCNLKQVILNLDFDLTIKSEELSNVCFQCKYFKEMIKAQEKNKKETINILEKTIKERDEE</sequence>
<proteinExistence type="predicted"/>
<evidence type="ECO:0000313" key="2">
    <source>
        <dbReference type="Proteomes" id="UP000789375"/>
    </source>
</evidence>
<organism evidence="1 2">
    <name type="scientific">Funneliformis mosseae</name>
    <name type="common">Endomycorrhizal fungus</name>
    <name type="synonym">Glomus mosseae</name>
    <dbReference type="NCBI Taxonomy" id="27381"/>
    <lineage>
        <taxon>Eukaryota</taxon>
        <taxon>Fungi</taxon>
        <taxon>Fungi incertae sedis</taxon>
        <taxon>Mucoromycota</taxon>
        <taxon>Glomeromycotina</taxon>
        <taxon>Glomeromycetes</taxon>
        <taxon>Glomerales</taxon>
        <taxon>Glomeraceae</taxon>
        <taxon>Funneliformis</taxon>
    </lineage>
</organism>
<evidence type="ECO:0000313" key="1">
    <source>
        <dbReference type="EMBL" id="CAG8754587.1"/>
    </source>
</evidence>
<keyword evidence="2" id="KW-1185">Reference proteome</keyword>
<name>A0A9N9NSZ8_FUNMO</name>
<feature type="non-terminal residue" evidence="1">
    <location>
        <position position="64"/>
    </location>
</feature>
<dbReference type="EMBL" id="CAJVPP010026886">
    <property type="protein sequence ID" value="CAG8754587.1"/>
    <property type="molecule type" value="Genomic_DNA"/>
</dbReference>
<comment type="caution">
    <text evidence="1">The sequence shown here is derived from an EMBL/GenBank/DDBJ whole genome shotgun (WGS) entry which is preliminary data.</text>
</comment>
<protein>
    <submittedName>
        <fullName evidence="1">782_t:CDS:1</fullName>
    </submittedName>
</protein>